<dbReference type="Proteomes" id="UP000053904">
    <property type="component" value="Unassembled WGS sequence"/>
</dbReference>
<name>A0A101HGE9_9BACT</name>
<organism evidence="1 2">
    <name type="scientific">candidate division WS6 bacterium 34_10</name>
    <dbReference type="NCBI Taxonomy" id="1641389"/>
    <lineage>
        <taxon>Bacteria</taxon>
        <taxon>Candidatus Dojkabacteria</taxon>
    </lineage>
</organism>
<reference evidence="2" key="1">
    <citation type="journal article" date="2015" name="MBio">
        <title>Genome-Resolved Metagenomic Analysis Reveals Roles for Candidate Phyla and Other Microbial Community Members in Biogeochemical Transformations in Oil Reservoirs.</title>
        <authorList>
            <person name="Hu P."/>
            <person name="Tom L."/>
            <person name="Singh A."/>
            <person name="Thomas B.C."/>
            <person name="Baker B.J."/>
            <person name="Piceno Y.M."/>
            <person name="Andersen G.L."/>
            <person name="Banfield J.F."/>
        </authorList>
    </citation>
    <scope>NUCLEOTIDE SEQUENCE [LARGE SCALE GENOMIC DNA]</scope>
</reference>
<evidence type="ECO:0000313" key="1">
    <source>
        <dbReference type="EMBL" id="KUK76244.1"/>
    </source>
</evidence>
<dbReference type="EMBL" id="LGGO01000182">
    <property type="protein sequence ID" value="KUK76244.1"/>
    <property type="molecule type" value="Genomic_DNA"/>
</dbReference>
<proteinExistence type="predicted"/>
<comment type="caution">
    <text evidence="1">The sequence shown here is derived from an EMBL/GenBank/DDBJ whole genome shotgun (WGS) entry which is preliminary data.</text>
</comment>
<accession>A0A101HGE9</accession>
<protein>
    <submittedName>
        <fullName evidence="1">Uncharacterized protein</fullName>
    </submittedName>
</protein>
<evidence type="ECO:0000313" key="2">
    <source>
        <dbReference type="Proteomes" id="UP000053904"/>
    </source>
</evidence>
<gene>
    <name evidence="1" type="ORF">XD93_1028</name>
</gene>
<sequence>MVAGARQLREIPFSKDKPKDIKDLELDLSPNSLIVDLFGKEILNNPFRLQLIKRALIDLYILDLQIDKDPDLKWDEDFKKKFKKAERFLLILLHDRGIGGISYYFEIEIIFYPRKRIYHLVKPIFYFK</sequence>
<dbReference type="AlphaFoldDB" id="A0A101HGE9"/>